<protein>
    <recommendedName>
        <fullName evidence="6">Exo-alpha-sialidase</fullName>
    </recommendedName>
</protein>
<dbReference type="PROSITE" id="PS51257">
    <property type="entry name" value="PROKAR_LIPOPROTEIN"/>
    <property type="match status" value="1"/>
</dbReference>
<comment type="caution">
    <text evidence="4">The sequence shown here is derived from an EMBL/GenBank/DDBJ whole genome shotgun (WGS) entry which is preliminary data.</text>
</comment>
<evidence type="ECO:0000259" key="2">
    <source>
        <dbReference type="Pfam" id="PF19755"/>
    </source>
</evidence>
<evidence type="ECO:0000259" key="3">
    <source>
        <dbReference type="Pfam" id="PF25852"/>
    </source>
</evidence>
<sequence>MKRKFLAFILLVTAGLSLSSCLDSTDNNTNIVYYHDTAITDFSLGKMDKFGKKKDGVSDSLLRGVVDGSTFGFTIDQANHEIYNLDSLPVNTRIAAVLATISAKNSSYIQINYVKQKPEKEGETDSLVWYNSTDSIDFTKTKEKAIRVYAQDASAYADYKVKVNVHTQRPDTFIWQSLTQANAKLVALNSMKAVSAGGKVVLFGKNAEGALEMFKSENGKQWKDVSTEANLGNQAAENVVVFDNSIYVLNPETHQLLKSMDAENWTLVGTFASLKQLIGAGSKNLYAYSGNDEGVTGISVSTDKGASWTAEQLDADAKYLPVSNINMSYSAVRSTKDAENVLLIGNRNTTEKTDTIAMVWNRTIDFSGNNFAGSKWNFVEYDNNQPYKMPKLDQLVVAKAEDSYIALGSDAKWYESIDGGLSWKVDTMVVMPKQTPAFDKTKPFAFVKVKEAAVAPDGTSYDTYIYWLVNGGNVWKGRYNRDGWLRKN</sequence>
<evidence type="ECO:0000313" key="5">
    <source>
        <dbReference type="Proteomes" id="UP000384372"/>
    </source>
</evidence>
<evidence type="ECO:0008006" key="6">
    <source>
        <dbReference type="Google" id="ProtNLM"/>
    </source>
</evidence>
<accession>A0A6A7W987</accession>
<dbReference type="AlphaFoldDB" id="A0A6A7W987"/>
<organism evidence="4 5">
    <name type="scientific">Segatella copri</name>
    <dbReference type="NCBI Taxonomy" id="165179"/>
    <lineage>
        <taxon>Bacteria</taxon>
        <taxon>Pseudomonadati</taxon>
        <taxon>Bacteroidota</taxon>
        <taxon>Bacteroidia</taxon>
        <taxon>Bacteroidales</taxon>
        <taxon>Prevotellaceae</taxon>
        <taxon>Segatella</taxon>
    </lineage>
</organism>
<feature type="signal peptide" evidence="1">
    <location>
        <begin position="1"/>
        <end position="19"/>
    </location>
</feature>
<dbReference type="InterPro" id="IPR015943">
    <property type="entry name" value="WD40/YVTN_repeat-like_dom_sf"/>
</dbReference>
<feature type="chain" id="PRO_5025544028" description="Exo-alpha-sialidase" evidence="1">
    <location>
        <begin position="20"/>
        <end position="488"/>
    </location>
</feature>
<gene>
    <name evidence="4" type="ORF">F7D20_03560</name>
</gene>
<dbReference type="InterPro" id="IPR058667">
    <property type="entry name" value="DUF6242_C"/>
</dbReference>
<evidence type="ECO:0000256" key="1">
    <source>
        <dbReference type="SAM" id="SignalP"/>
    </source>
</evidence>
<dbReference type="InterPro" id="IPR036278">
    <property type="entry name" value="Sialidase_sf"/>
</dbReference>
<dbReference type="Proteomes" id="UP000384372">
    <property type="component" value="Unassembled WGS sequence"/>
</dbReference>
<proteinExistence type="predicted"/>
<name>A0A6A7W987_9BACT</name>
<dbReference type="InterPro" id="IPR046209">
    <property type="entry name" value="DUF6242_N"/>
</dbReference>
<dbReference type="SUPFAM" id="SSF50939">
    <property type="entry name" value="Sialidases"/>
    <property type="match status" value="1"/>
</dbReference>
<reference evidence="4 5" key="1">
    <citation type="submission" date="2019-09" db="EMBL/GenBank/DDBJ databases">
        <title>Distinct polysaccharide growth profiles of human intestinal Prevotella copri isolates.</title>
        <authorList>
            <person name="Fehlner-Peach H."/>
            <person name="Magnabosco C."/>
            <person name="Raghavan V."/>
            <person name="Scher J.U."/>
            <person name="Tett A."/>
            <person name="Cox L.M."/>
            <person name="Gottsegen C."/>
            <person name="Watters A."/>
            <person name="Wiltshire- Gordon J.D."/>
            <person name="Segata N."/>
            <person name="Bonneau R."/>
            <person name="Littman D.R."/>
        </authorList>
    </citation>
    <scope>NUCLEOTIDE SEQUENCE [LARGE SCALE GENOMIC DNA]</scope>
    <source>
        <strain evidence="5">iAQ1173</strain>
    </source>
</reference>
<evidence type="ECO:0000313" key="4">
    <source>
        <dbReference type="EMBL" id="MQP11057.1"/>
    </source>
</evidence>
<dbReference type="Gene3D" id="2.130.10.10">
    <property type="entry name" value="YVTN repeat-like/Quinoprotein amine dehydrogenase"/>
    <property type="match status" value="1"/>
</dbReference>
<feature type="domain" description="DUF6242" evidence="2">
    <location>
        <begin position="42"/>
        <end position="163"/>
    </location>
</feature>
<dbReference type="RefSeq" id="WP_158462875.1">
    <property type="nucleotide sequence ID" value="NZ_VZAD01000034.1"/>
</dbReference>
<keyword evidence="1" id="KW-0732">Signal</keyword>
<dbReference type="Pfam" id="PF19755">
    <property type="entry name" value="DUF6242"/>
    <property type="match status" value="1"/>
</dbReference>
<feature type="domain" description="DUF6242" evidence="3">
    <location>
        <begin position="170"/>
        <end position="486"/>
    </location>
</feature>
<dbReference type="OrthoDB" id="1078890at2"/>
<dbReference type="Pfam" id="PF25852">
    <property type="entry name" value="DUF6242_C"/>
    <property type="match status" value="1"/>
</dbReference>
<keyword evidence="5" id="KW-1185">Reference proteome</keyword>
<dbReference type="EMBL" id="VZAD01000034">
    <property type="protein sequence ID" value="MQP11057.1"/>
    <property type="molecule type" value="Genomic_DNA"/>
</dbReference>